<dbReference type="RefSeq" id="WP_136774181.1">
    <property type="nucleotide sequence ID" value="NZ_SUMF01000020.1"/>
</dbReference>
<organism evidence="1 2">
    <name type="scientific">Chitiniphilus eburneus</name>
    <dbReference type="NCBI Taxonomy" id="2571148"/>
    <lineage>
        <taxon>Bacteria</taxon>
        <taxon>Pseudomonadati</taxon>
        <taxon>Pseudomonadota</taxon>
        <taxon>Betaproteobacteria</taxon>
        <taxon>Neisseriales</taxon>
        <taxon>Chitinibacteraceae</taxon>
        <taxon>Chitiniphilus</taxon>
    </lineage>
</organism>
<dbReference type="Proteomes" id="UP000310016">
    <property type="component" value="Unassembled WGS sequence"/>
</dbReference>
<accession>A0A4U0Q229</accession>
<sequence>MPRILVLGGVQATRAHVRGVAQTVLLGNPRFTGVRRLAFSGESAVLRFHQGQCVAQIQGAGQALAFGDADPGGVVGKPYSLPFGSVVVGPVREHTQATAGPFAKGAAYCTSDWLVDQTPINNAYQQYVPLSAASSMTRGLIHLHTEDRSTQFAISTAGIVTADGEVVQLPQTFFEAPNYYYALSAVWGTAADGTPVQAAIAVGNNIFGAASVSLASADGAKALIPVLSYPGPGFMVLGHCMQRGVHTLGVALQQGTSTTTSLQSRSTQRYPQTDVNGMIATLEVHTDSSSMSADGTLLGRICRSVVPHGDLTGTQFTIAEMPPYILSAVDAIKGVVSDFLPPDGFEDTPALVAERDAWVADAQAAIAGTPATVSVNSCSLPPAVFAFADSTWMPQAPQHTPLRWVTQLAYPLTIANHTYGVSYGAPTSVVQDLLDADRQLIFAGVCYGLASLLPDGDFAGVTLWTSGAPRGAQIPTPLIEPPRFALVPDDQANTALDRMQHANVLVTRYGATWEPSLYMVVPASEWENDYPRAYYPFNPWAQQLICRQRIDDGWYCTALLIGNRLSKWSSPADIGCHGFLLDTDGAMKPLKMQLSNADGVHDAWVLGQFTSPAGETLLVVTPPYQQPAGFPAPLLLAARPFMALPDTGPHALSGLPLRSVGGFGELDITTINWIHHVWA</sequence>
<evidence type="ECO:0000313" key="1">
    <source>
        <dbReference type="EMBL" id="TJZ69744.1"/>
    </source>
</evidence>
<comment type="caution">
    <text evidence="1">The sequence shown here is derived from an EMBL/GenBank/DDBJ whole genome shotgun (WGS) entry which is preliminary data.</text>
</comment>
<name>A0A4U0Q229_9NEIS</name>
<evidence type="ECO:0000313" key="2">
    <source>
        <dbReference type="Proteomes" id="UP000310016"/>
    </source>
</evidence>
<dbReference type="EMBL" id="SUMF01000020">
    <property type="protein sequence ID" value="TJZ69744.1"/>
    <property type="molecule type" value="Genomic_DNA"/>
</dbReference>
<gene>
    <name evidence="1" type="ORF">FAZ21_14595</name>
</gene>
<dbReference type="AlphaFoldDB" id="A0A4U0Q229"/>
<proteinExistence type="predicted"/>
<keyword evidence="2" id="KW-1185">Reference proteome</keyword>
<protein>
    <submittedName>
        <fullName evidence="1">Uncharacterized protein</fullName>
    </submittedName>
</protein>
<reference evidence="1 2" key="1">
    <citation type="submission" date="2019-04" db="EMBL/GenBank/DDBJ databases">
        <title>Chitiniphilus eburnea sp. nov., a novel chitinolytic bacterium isolated from aquaculture sludge.</title>
        <authorList>
            <person name="Sheng M."/>
        </authorList>
    </citation>
    <scope>NUCLEOTIDE SEQUENCE [LARGE SCALE GENOMIC DNA]</scope>
    <source>
        <strain evidence="1 2">HX-2-15</strain>
    </source>
</reference>